<accession>A0A2W7N3C3</accession>
<dbReference type="AlphaFoldDB" id="A0A2W7N3C3"/>
<protein>
    <submittedName>
        <fullName evidence="1">Uncharacterized protein DUF4248</fullName>
    </submittedName>
</protein>
<sequence>MKKQRTILKQDLVKKLYPNSVSVSAAMQQLRREIDISPEFKEKIANAGHPKRHYYNKQQLAIILEHFCITMEEFHEL</sequence>
<dbReference type="Pfam" id="PF14053">
    <property type="entry name" value="DUF4248"/>
    <property type="match status" value="1"/>
</dbReference>
<gene>
    <name evidence="1" type="ORF">LX69_03131</name>
</gene>
<dbReference type="RefSeq" id="WP_111446934.1">
    <property type="nucleotide sequence ID" value="NZ_QKZK01000040.1"/>
</dbReference>
<dbReference type="Proteomes" id="UP000249239">
    <property type="component" value="Unassembled WGS sequence"/>
</dbReference>
<evidence type="ECO:0000313" key="1">
    <source>
        <dbReference type="EMBL" id="PZX11324.1"/>
    </source>
</evidence>
<keyword evidence="2" id="KW-1185">Reference proteome</keyword>
<dbReference type="OrthoDB" id="1122409at2"/>
<reference evidence="1 2" key="1">
    <citation type="submission" date="2018-06" db="EMBL/GenBank/DDBJ databases">
        <title>Genomic Encyclopedia of Archaeal and Bacterial Type Strains, Phase II (KMG-II): from individual species to whole genera.</title>
        <authorList>
            <person name="Goeker M."/>
        </authorList>
    </citation>
    <scope>NUCLEOTIDE SEQUENCE [LARGE SCALE GENOMIC DNA]</scope>
    <source>
        <strain evidence="1 2">DSM 6779</strain>
    </source>
</reference>
<organism evidence="1 2">
    <name type="scientific">Breznakibacter xylanolyticus</name>
    <dbReference type="NCBI Taxonomy" id="990"/>
    <lineage>
        <taxon>Bacteria</taxon>
        <taxon>Pseudomonadati</taxon>
        <taxon>Bacteroidota</taxon>
        <taxon>Bacteroidia</taxon>
        <taxon>Marinilabiliales</taxon>
        <taxon>Marinilabiliaceae</taxon>
        <taxon>Breznakibacter</taxon>
    </lineage>
</organism>
<name>A0A2W7N3C3_9BACT</name>
<proteinExistence type="predicted"/>
<comment type="caution">
    <text evidence="1">The sequence shown here is derived from an EMBL/GenBank/DDBJ whole genome shotgun (WGS) entry which is preliminary data.</text>
</comment>
<evidence type="ECO:0000313" key="2">
    <source>
        <dbReference type="Proteomes" id="UP000249239"/>
    </source>
</evidence>
<dbReference type="EMBL" id="QKZK01000040">
    <property type="protein sequence ID" value="PZX11324.1"/>
    <property type="molecule type" value="Genomic_DNA"/>
</dbReference>
<dbReference type="InterPro" id="IPR025342">
    <property type="entry name" value="DUF4248"/>
</dbReference>